<feature type="domain" description="Acylphosphatase-like" evidence="1">
    <location>
        <begin position="1"/>
        <end position="33"/>
    </location>
</feature>
<sequence length="33" mass="3928">KWAKRGPFLAKVDNIEIKEEEYQGGFNNFEIRT</sequence>
<dbReference type="EMBL" id="BART01019610">
    <property type="protein sequence ID" value="GAG94016.1"/>
    <property type="molecule type" value="Genomic_DNA"/>
</dbReference>
<dbReference type="PROSITE" id="PS51160">
    <property type="entry name" value="ACYLPHOSPHATASE_3"/>
    <property type="match status" value="1"/>
</dbReference>
<protein>
    <recommendedName>
        <fullName evidence="1">Acylphosphatase-like domain-containing protein</fullName>
    </recommendedName>
</protein>
<gene>
    <name evidence="2" type="ORF">S01H4_36649</name>
</gene>
<evidence type="ECO:0000313" key="2">
    <source>
        <dbReference type="EMBL" id="GAG94016.1"/>
    </source>
</evidence>
<accession>X1DC80</accession>
<dbReference type="InterPro" id="IPR001792">
    <property type="entry name" value="Acylphosphatase-like_dom"/>
</dbReference>
<feature type="non-terminal residue" evidence="2">
    <location>
        <position position="1"/>
    </location>
</feature>
<name>X1DC80_9ZZZZ</name>
<comment type="caution">
    <text evidence="2">The sequence shown here is derived from an EMBL/GenBank/DDBJ whole genome shotgun (WGS) entry which is preliminary data.</text>
</comment>
<dbReference type="AlphaFoldDB" id="X1DC80"/>
<proteinExistence type="predicted"/>
<evidence type="ECO:0000259" key="1">
    <source>
        <dbReference type="PROSITE" id="PS51160"/>
    </source>
</evidence>
<dbReference type="Gene3D" id="3.30.70.100">
    <property type="match status" value="1"/>
</dbReference>
<reference evidence="2" key="1">
    <citation type="journal article" date="2014" name="Front. Microbiol.">
        <title>High frequency of phylogenetically diverse reductive dehalogenase-homologous genes in deep subseafloor sedimentary metagenomes.</title>
        <authorList>
            <person name="Kawai M."/>
            <person name="Futagami T."/>
            <person name="Toyoda A."/>
            <person name="Takaki Y."/>
            <person name="Nishi S."/>
            <person name="Hori S."/>
            <person name="Arai W."/>
            <person name="Tsubouchi T."/>
            <person name="Morono Y."/>
            <person name="Uchiyama I."/>
            <person name="Ito T."/>
            <person name="Fujiyama A."/>
            <person name="Inagaki F."/>
            <person name="Takami H."/>
        </authorList>
    </citation>
    <scope>NUCLEOTIDE SEQUENCE</scope>
    <source>
        <strain evidence="2">Expedition CK06-06</strain>
    </source>
</reference>
<organism evidence="2">
    <name type="scientific">marine sediment metagenome</name>
    <dbReference type="NCBI Taxonomy" id="412755"/>
    <lineage>
        <taxon>unclassified sequences</taxon>
        <taxon>metagenomes</taxon>
        <taxon>ecological metagenomes</taxon>
    </lineage>
</organism>